<evidence type="ECO:0000313" key="1">
    <source>
        <dbReference type="EMBL" id="CAB4587359.1"/>
    </source>
</evidence>
<dbReference type="EMBL" id="CAFBJH010000040">
    <property type="protein sequence ID" value="CAB4850236.1"/>
    <property type="molecule type" value="Genomic_DNA"/>
</dbReference>
<evidence type="ECO:0000313" key="6">
    <source>
        <dbReference type="EMBL" id="CAB4974532.1"/>
    </source>
</evidence>
<dbReference type="CDD" id="cd07067">
    <property type="entry name" value="HP_PGM_like"/>
    <property type="match status" value="1"/>
</dbReference>
<dbReference type="PANTHER" id="PTHR48100:SF62">
    <property type="entry name" value="GLUCOSYL-3-PHOSPHOGLYCERATE PHOSPHATASE"/>
    <property type="match status" value="1"/>
</dbReference>
<dbReference type="SMART" id="SM00855">
    <property type="entry name" value="PGAM"/>
    <property type="match status" value="1"/>
</dbReference>
<evidence type="ECO:0000313" key="7">
    <source>
        <dbReference type="EMBL" id="CAB5008231.1"/>
    </source>
</evidence>
<reference evidence="7" key="1">
    <citation type="submission" date="2020-05" db="EMBL/GenBank/DDBJ databases">
        <authorList>
            <person name="Chiriac C."/>
            <person name="Salcher M."/>
            <person name="Ghai R."/>
            <person name="Kavagutti S V."/>
        </authorList>
    </citation>
    <scope>NUCLEOTIDE SEQUENCE</scope>
</reference>
<dbReference type="EMBL" id="CAFBPG010000029">
    <property type="protein sequence ID" value="CAB5008231.1"/>
    <property type="molecule type" value="Genomic_DNA"/>
</dbReference>
<dbReference type="PANTHER" id="PTHR48100">
    <property type="entry name" value="BROAD-SPECIFICITY PHOSPHATASE YOR283W-RELATED"/>
    <property type="match status" value="1"/>
</dbReference>
<dbReference type="EMBL" id="CAFBOE010000047">
    <property type="protein sequence ID" value="CAB4974532.1"/>
    <property type="molecule type" value="Genomic_DNA"/>
</dbReference>
<evidence type="ECO:0000313" key="2">
    <source>
        <dbReference type="EMBL" id="CAB4696391.1"/>
    </source>
</evidence>
<gene>
    <name evidence="1" type="ORF">UFOPK1773_00591</name>
    <name evidence="2" type="ORF">UFOPK2589_00575</name>
    <name evidence="3" type="ORF">UFOPK3056_00545</name>
    <name evidence="4" type="ORF">UFOPK3287_00732</name>
    <name evidence="5" type="ORF">UFOPK3558_00388</name>
    <name evidence="6" type="ORF">UFOPK3916_00658</name>
    <name evidence="7" type="ORF">UFOPK4074_00491</name>
</gene>
<protein>
    <submittedName>
        <fullName evidence="7">Unannotated protein</fullName>
    </submittedName>
</protein>
<evidence type="ECO:0000313" key="5">
    <source>
        <dbReference type="EMBL" id="CAB4895374.1"/>
    </source>
</evidence>
<dbReference type="EMBL" id="CAFAAR010000035">
    <property type="protein sequence ID" value="CAB4801807.1"/>
    <property type="molecule type" value="Genomic_DNA"/>
</dbReference>
<evidence type="ECO:0000313" key="4">
    <source>
        <dbReference type="EMBL" id="CAB4850236.1"/>
    </source>
</evidence>
<dbReference type="EMBL" id="CAEZUA010000029">
    <property type="protein sequence ID" value="CAB4587359.1"/>
    <property type="molecule type" value="Genomic_DNA"/>
</dbReference>
<dbReference type="SUPFAM" id="SSF53254">
    <property type="entry name" value="Phosphoglycerate mutase-like"/>
    <property type="match status" value="1"/>
</dbReference>
<dbReference type="InterPro" id="IPR029033">
    <property type="entry name" value="His_PPase_superfam"/>
</dbReference>
<name>A0A6J7PTH4_9ZZZZ</name>
<dbReference type="InterPro" id="IPR050275">
    <property type="entry name" value="PGM_Phosphatase"/>
</dbReference>
<dbReference type="GO" id="GO:0016791">
    <property type="term" value="F:phosphatase activity"/>
    <property type="evidence" value="ECO:0007669"/>
    <property type="project" value="TreeGrafter"/>
</dbReference>
<dbReference type="EMBL" id="CAFBMI010000019">
    <property type="protein sequence ID" value="CAB4895374.1"/>
    <property type="molecule type" value="Genomic_DNA"/>
</dbReference>
<dbReference type="InterPro" id="IPR001345">
    <property type="entry name" value="PG/BPGM_mutase_AS"/>
</dbReference>
<dbReference type="EMBL" id="CAEZXT010000026">
    <property type="protein sequence ID" value="CAB4696391.1"/>
    <property type="molecule type" value="Genomic_DNA"/>
</dbReference>
<dbReference type="AlphaFoldDB" id="A0A6J7PTH4"/>
<proteinExistence type="predicted"/>
<dbReference type="PROSITE" id="PS00175">
    <property type="entry name" value="PG_MUTASE"/>
    <property type="match status" value="1"/>
</dbReference>
<evidence type="ECO:0000313" key="3">
    <source>
        <dbReference type="EMBL" id="CAB4801807.1"/>
    </source>
</evidence>
<dbReference type="GO" id="GO:0005737">
    <property type="term" value="C:cytoplasm"/>
    <property type="evidence" value="ECO:0007669"/>
    <property type="project" value="TreeGrafter"/>
</dbReference>
<accession>A0A6J7PTH4</accession>
<dbReference type="Pfam" id="PF00300">
    <property type="entry name" value="His_Phos_1"/>
    <property type="match status" value="1"/>
</dbReference>
<dbReference type="Gene3D" id="3.40.50.1240">
    <property type="entry name" value="Phosphoglycerate mutase-like"/>
    <property type="match status" value="1"/>
</dbReference>
<dbReference type="InterPro" id="IPR013078">
    <property type="entry name" value="His_Pase_superF_clade-1"/>
</dbReference>
<organism evidence="7">
    <name type="scientific">freshwater metagenome</name>
    <dbReference type="NCBI Taxonomy" id="449393"/>
    <lineage>
        <taxon>unclassified sequences</taxon>
        <taxon>metagenomes</taxon>
        <taxon>ecological metagenomes</taxon>
    </lineage>
</organism>
<sequence length="223" mass="24426">MFLMPKADRIVLWRHGQTDWNINNRFQGHSDIPLNDVGVYQAQRAAQLLAGMKPTGIISSDLQRARATAQSLADLVRLPVEVDPDLRETNGGHWEGKTGEENRENDFANFVRWIDGDNSPAGTIGERRTEVADRAVNAINKALAKGGEGQLLIVTTHGGTSRCVLGKLLELPQSHWGVLGGLSNAAWSILQRNPRGWNLVEHNAGSIPEPIYGEESGAEPNLR</sequence>